<dbReference type="InterPro" id="IPR032714">
    <property type="entry name" value="DZIP1_N"/>
</dbReference>
<evidence type="ECO:0000256" key="1">
    <source>
        <dbReference type="SAM" id="Coils"/>
    </source>
</evidence>
<dbReference type="Pfam" id="PF13815">
    <property type="entry name" value="Dzip-like_N"/>
    <property type="match status" value="1"/>
</dbReference>
<organism evidence="3 4">
    <name type="scientific">Anaeramoeba ignava</name>
    <name type="common">Anaerobic marine amoeba</name>
    <dbReference type="NCBI Taxonomy" id="1746090"/>
    <lineage>
        <taxon>Eukaryota</taxon>
        <taxon>Metamonada</taxon>
        <taxon>Anaeramoebidae</taxon>
        <taxon>Anaeramoeba</taxon>
    </lineage>
</organism>
<protein>
    <submittedName>
        <fullName evidence="3">Zinc finger protein dzip1</fullName>
    </submittedName>
</protein>
<comment type="caution">
    <text evidence="3">The sequence shown here is derived from an EMBL/GenBank/DDBJ whole genome shotgun (WGS) entry which is preliminary data.</text>
</comment>
<keyword evidence="1" id="KW-0175">Coiled coil</keyword>
<gene>
    <name evidence="3" type="ORF">M0811_03149</name>
</gene>
<evidence type="ECO:0000313" key="4">
    <source>
        <dbReference type="Proteomes" id="UP001149090"/>
    </source>
</evidence>
<name>A0A9Q0L6N9_ANAIG</name>
<dbReference type="Proteomes" id="UP001149090">
    <property type="component" value="Unassembled WGS sequence"/>
</dbReference>
<keyword evidence="4" id="KW-1185">Reference proteome</keyword>
<feature type="domain" description="Cilium assembly protein DZIP1 N-terminal" evidence="2">
    <location>
        <begin position="3"/>
        <end position="80"/>
    </location>
</feature>
<evidence type="ECO:0000313" key="3">
    <source>
        <dbReference type="EMBL" id="KAJ5066805.1"/>
    </source>
</evidence>
<feature type="coiled-coil region" evidence="1">
    <location>
        <begin position="112"/>
        <end position="180"/>
    </location>
</feature>
<dbReference type="EMBL" id="JAPDFW010000136">
    <property type="protein sequence ID" value="KAJ5066805.1"/>
    <property type="molecule type" value="Genomic_DNA"/>
</dbReference>
<sequence>MMMENITFSELDQEYFLFDQNYSKLFHLFQFNIEYLLFVQECIYSELMNNQEILQEMKQKMKNLKESSKNLKSQNEILKSSVYRSKRTILTYEYLLENKNKSIYEYLNSHILRRHSDLIIKEEEEEEDQKEKEKIINLKNLNQNQIKIFQNKPKISDQKYQEMKEEIEKKINQIILEKQNEILNQSLFIKNKKEFEIDLEKQNDEFEIINFQANEKSGNFLDNLEFFKKENEKNKMENFMMDSFQSIEEVDDDDFGSLTSSFIDLVNRKI</sequence>
<evidence type="ECO:0000259" key="2">
    <source>
        <dbReference type="Pfam" id="PF13815"/>
    </source>
</evidence>
<reference evidence="3" key="1">
    <citation type="submission" date="2022-10" db="EMBL/GenBank/DDBJ databases">
        <title>Novel sulphate-reducing endosymbionts in the free-living metamonad Anaeramoeba.</title>
        <authorList>
            <person name="Jerlstrom-Hultqvist J."/>
            <person name="Cepicka I."/>
            <person name="Gallot-Lavallee L."/>
            <person name="Salas-Leiva D."/>
            <person name="Curtis B.A."/>
            <person name="Zahonova K."/>
            <person name="Pipaliya S."/>
            <person name="Dacks J."/>
            <person name="Roger A.J."/>
        </authorList>
    </citation>
    <scope>NUCLEOTIDE SEQUENCE</scope>
    <source>
        <strain evidence="3">BMAN</strain>
    </source>
</reference>
<dbReference type="AlphaFoldDB" id="A0A9Q0L6N9"/>
<feature type="coiled-coil region" evidence="1">
    <location>
        <begin position="44"/>
        <end position="81"/>
    </location>
</feature>
<proteinExistence type="predicted"/>
<accession>A0A9Q0L6N9</accession>